<dbReference type="InterPro" id="IPR001737">
    <property type="entry name" value="KsgA/Erm"/>
</dbReference>
<dbReference type="Proteomes" id="UP000654370">
    <property type="component" value="Unassembled WGS sequence"/>
</dbReference>
<keyword evidence="3 11" id="KW-0698">rRNA processing</keyword>
<evidence type="ECO:0000256" key="11">
    <source>
        <dbReference type="RuleBase" id="RU362106"/>
    </source>
</evidence>
<evidence type="ECO:0000256" key="9">
    <source>
        <dbReference type="ARBA" id="ARBA00049478"/>
    </source>
</evidence>
<feature type="binding site" evidence="10">
    <location>
        <position position="53"/>
    </location>
    <ligand>
        <name>S-adenosyl-L-methionine</name>
        <dbReference type="ChEBI" id="CHEBI:59789"/>
    </ligand>
</feature>
<dbReference type="NCBIfam" id="TIGR00755">
    <property type="entry name" value="ksgA"/>
    <property type="match status" value="1"/>
</dbReference>
<dbReference type="GO" id="GO:0006391">
    <property type="term" value="P:transcription initiation at mitochondrial promoter"/>
    <property type="evidence" value="ECO:0007669"/>
    <property type="project" value="TreeGrafter"/>
</dbReference>
<sequence length="298" mass="32989">MAKLPTVRDLVKLYGLSAKATLSQNFIFDKNITDKIVRCAGITAKDALVVEVGPGPGLLTRSILDTNVSNVIALEKDERFLPSLQQLADTADNRLKILQGDALKMPQNKILELANLVPNDPSQRVHIVGNLPFNVATPLLIQWLQQLNRKEGLFGNADVWMTLMFQKEVAQRICAPVNTSERGRLAVIAQTLCKAQIPYVVPSTAFLPKPKVDAAIVQLQPLPSQDIPYTLLEDILRFFFTRKRKSTSHIMNLLQSKLKLAEPIVTDIPNNARPENITNEQFVALANTLRANGVTSVP</sequence>
<keyword evidence="7 10" id="KW-0694">RNA-binding</keyword>
<dbReference type="Pfam" id="PF00398">
    <property type="entry name" value="RrnaAD"/>
    <property type="match status" value="1"/>
</dbReference>
<dbReference type="SMART" id="SM00650">
    <property type="entry name" value="rADc"/>
    <property type="match status" value="1"/>
</dbReference>
<dbReference type="EMBL" id="JAEPQZ010000014">
    <property type="protein sequence ID" value="KAG2173855.1"/>
    <property type="molecule type" value="Genomic_DNA"/>
</dbReference>
<feature type="binding site" evidence="10">
    <location>
        <position position="130"/>
    </location>
    <ligand>
        <name>S-adenosyl-L-methionine</name>
        <dbReference type="ChEBI" id="CHEBI:59789"/>
    </ligand>
</feature>
<dbReference type="GO" id="GO:0005759">
    <property type="term" value="C:mitochondrial matrix"/>
    <property type="evidence" value="ECO:0007669"/>
    <property type="project" value="TreeGrafter"/>
</dbReference>
<dbReference type="Gene3D" id="3.40.50.150">
    <property type="entry name" value="Vaccinia Virus protein VP39"/>
    <property type="match status" value="1"/>
</dbReference>
<feature type="binding site" evidence="10">
    <location>
        <position position="75"/>
    </location>
    <ligand>
        <name>S-adenosyl-L-methionine</name>
        <dbReference type="ChEBI" id="CHEBI:59789"/>
    </ligand>
</feature>
<comment type="function">
    <text evidence="1">Specifically dimethylates two adjacent adenosines in the loop of a conserved hairpin near the 3'-end of 18S rRNA in the 40S particle.</text>
</comment>
<evidence type="ECO:0000256" key="10">
    <source>
        <dbReference type="PROSITE-ProRule" id="PRU01026"/>
    </source>
</evidence>
<feature type="binding site" evidence="10">
    <location>
        <position position="101"/>
    </location>
    <ligand>
        <name>S-adenosyl-L-methionine</name>
        <dbReference type="ChEBI" id="CHEBI:59789"/>
    </ligand>
</feature>
<dbReference type="InterPro" id="IPR020596">
    <property type="entry name" value="rRNA_Ade_Mease_Trfase_CS"/>
</dbReference>
<evidence type="ECO:0000313" key="13">
    <source>
        <dbReference type="EMBL" id="KAG2173855.1"/>
    </source>
</evidence>
<dbReference type="PANTHER" id="PTHR11727">
    <property type="entry name" value="DIMETHYLADENOSINE TRANSFERASE"/>
    <property type="match status" value="1"/>
</dbReference>
<proteinExistence type="inferred from homology"/>
<dbReference type="GO" id="GO:0052909">
    <property type="term" value="F:18S rRNA (adenine(1779)-N(6)/adenine(1780)-N(6))-dimethyltransferase activity"/>
    <property type="evidence" value="ECO:0007669"/>
    <property type="project" value="UniProtKB-EC"/>
</dbReference>
<dbReference type="AlphaFoldDB" id="A0A8H7U8W0"/>
<dbReference type="InterPro" id="IPR020598">
    <property type="entry name" value="rRNA_Ade_methylase_Trfase_N"/>
</dbReference>
<evidence type="ECO:0000256" key="6">
    <source>
        <dbReference type="ARBA" id="ARBA00022691"/>
    </source>
</evidence>
<evidence type="ECO:0000313" key="14">
    <source>
        <dbReference type="Proteomes" id="UP000654370"/>
    </source>
</evidence>
<dbReference type="GO" id="GO:0003723">
    <property type="term" value="F:RNA binding"/>
    <property type="evidence" value="ECO:0007669"/>
    <property type="project" value="UniProtKB-UniRule"/>
</dbReference>
<evidence type="ECO:0000256" key="2">
    <source>
        <dbReference type="ARBA" id="ARBA00004173"/>
    </source>
</evidence>
<evidence type="ECO:0000256" key="8">
    <source>
        <dbReference type="ARBA" id="ARBA00024915"/>
    </source>
</evidence>
<organism evidence="13 14">
    <name type="scientific">Mortierella isabellina</name>
    <name type="common">Filamentous fungus</name>
    <name type="synonym">Umbelopsis isabellina</name>
    <dbReference type="NCBI Taxonomy" id="91625"/>
    <lineage>
        <taxon>Eukaryota</taxon>
        <taxon>Fungi</taxon>
        <taxon>Fungi incertae sedis</taxon>
        <taxon>Mucoromycota</taxon>
        <taxon>Mucoromycotina</taxon>
        <taxon>Umbelopsidomycetes</taxon>
        <taxon>Umbelopsidales</taxon>
        <taxon>Umbelopsidaceae</taxon>
        <taxon>Umbelopsis</taxon>
    </lineage>
</organism>
<accession>A0A8H7U8W0</accession>
<dbReference type="InterPro" id="IPR029063">
    <property type="entry name" value="SAM-dependent_MTases_sf"/>
</dbReference>
<comment type="subcellular location">
    <subcellularLocation>
        <location evidence="2">Mitochondrion</location>
    </subcellularLocation>
</comment>
<dbReference type="EC" id="2.1.1.-" evidence="11"/>
<evidence type="ECO:0000256" key="4">
    <source>
        <dbReference type="ARBA" id="ARBA00022603"/>
    </source>
</evidence>
<protein>
    <recommendedName>
        <fullName evidence="11">rRNA adenine N(6)-methyltransferase</fullName>
        <ecNumber evidence="11">2.1.1.-</ecNumber>
    </recommendedName>
</protein>
<keyword evidence="14" id="KW-1185">Reference proteome</keyword>
<keyword evidence="5 10" id="KW-0808">Transferase</keyword>
<evidence type="ECO:0000256" key="3">
    <source>
        <dbReference type="ARBA" id="ARBA00022552"/>
    </source>
</evidence>
<evidence type="ECO:0000256" key="1">
    <source>
        <dbReference type="ARBA" id="ARBA00002977"/>
    </source>
</evidence>
<gene>
    <name evidence="13" type="ORF">INT43_005275</name>
</gene>
<evidence type="ECO:0000259" key="12">
    <source>
        <dbReference type="SMART" id="SM00650"/>
    </source>
</evidence>
<dbReference type="CDD" id="cd02440">
    <property type="entry name" value="AdoMet_MTases"/>
    <property type="match status" value="1"/>
</dbReference>
<comment type="catalytic activity">
    <reaction evidence="9">
        <text>adenosine(1779)/adenosine(1780) in 18S rRNA + 4 S-adenosyl-L-methionine = N(6)-dimethyladenosine(1779)/N(6)-dimethyladenosine(1780) in 18S rRNA + 4 S-adenosyl-L-homocysteine + 4 H(+)</text>
        <dbReference type="Rhea" id="RHEA:42780"/>
        <dbReference type="Rhea" id="RHEA-COMP:10234"/>
        <dbReference type="Rhea" id="RHEA-COMP:10236"/>
        <dbReference type="ChEBI" id="CHEBI:15378"/>
        <dbReference type="ChEBI" id="CHEBI:57856"/>
        <dbReference type="ChEBI" id="CHEBI:59789"/>
        <dbReference type="ChEBI" id="CHEBI:74411"/>
        <dbReference type="ChEBI" id="CHEBI:74493"/>
        <dbReference type="EC" id="2.1.1.183"/>
    </reaction>
</comment>
<name>A0A8H7U8W0_MORIS</name>
<dbReference type="InterPro" id="IPR011530">
    <property type="entry name" value="rRNA_adenine_dimethylase"/>
</dbReference>
<feature type="binding site" evidence="10">
    <location>
        <position position="25"/>
    </location>
    <ligand>
        <name>S-adenosyl-L-methionine</name>
        <dbReference type="ChEBI" id="CHEBI:59789"/>
    </ligand>
</feature>
<evidence type="ECO:0000256" key="7">
    <source>
        <dbReference type="ARBA" id="ARBA00022884"/>
    </source>
</evidence>
<dbReference type="PANTHER" id="PTHR11727:SF17">
    <property type="entry name" value="DIMETHYLADENOSINE TRANSFERASE 1, MITOCHONDRIAL"/>
    <property type="match status" value="1"/>
</dbReference>
<comment type="function">
    <text evidence="8">Mitochondrial transcription factor that confers selective promoter recognition on the core subunit of the yeast mitochondrial RNA polymerase. Interacts with DNA in a non-specific manner.</text>
</comment>
<keyword evidence="4 10" id="KW-0489">Methyltransferase</keyword>
<keyword evidence="6 10" id="KW-0949">S-adenosyl-L-methionine</keyword>
<comment type="similarity">
    <text evidence="10 11">Belongs to the class I-like SAM-binding methyltransferase superfamily. rRNA adenine N(6)-methyltransferase family.</text>
</comment>
<dbReference type="PROSITE" id="PS01131">
    <property type="entry name" value="RRNA_A_DIMETH"/>
    <property type="match status" value="1"/>
</dbReference>
<dbReference type="OrthoDB" id="16079at2759"/>
<dbReference type="PROSITE" id="PS51689">
    <property type="entry name" value="SAM_RNA_A_N6_MT"/>
    <property type="match status" value="1"/>
</dbReference>
<comment type="caution">
    <text evidence="13">The sequence shown here is derived from an EMBL/GenBank/DDBJ whole genome shotgun (WGS) entry which is preliminary data.</text>
</comment>
<reference evidence="13" key="1">
    <citation type="submission" date="2020-12" db="EMBL/GenBank/DDBJ databases">
        <title>Metabolic potential, ecology and presence of endohyphal bacteria is reflected in genomic diversity of Mucoromycotina.</title>
        <authorList>
            <person name="Muszewska A."/>
            <person name="Okrasinska A."/>
            <person name="Steczkiewicz K."/>
            <person name="Drgas O."/>
            <person name="Orlowska M."/>
            <person name="Perlinska-Lenart U."/>
            <person name="Aleksandrzak-Piekarczyk T."/>
            <person name="Szatraj K."/>
            <person name="Zielenkiewicz U."/>
            <person name="Pilsyk S."/>
            <person name="Malc E."/>
            <person name="Mieczkowski P."/>
            <person name="Kruszewska J.S."/>
            <person name="Biernat P."/>
            <person name="Pawlowska J."/>
        </authorList>
    </citation>
    <scope>NUCLEOTIDE SEQUENCE</scope>
    <source>
        <strain evidence="13">WA0000067209</strain>
    </source>
</reference>
<dbReference type="Gene3D" id="1.10.8.100">
    <property type="entry name" value="Ribosomal RNA adenine dimethylase-like, domain 2"/>
    <property type="match status" value="1"/>
</dbReference>
<feature type="domain" description="Ribosomal RNA adenine methylase transferase N-terminal" evidence="12">
    <location>
        <begin position="32"/>
        <end position="223"/>
    </location>
</feature>
<feature type="binding site" evidence="10">
    <location>
        <position position="27"/>
    </location>
    <ligand>
        <name>S-adenosyl-L-methionine</name>
        <dbReference type="ChEBI" id="CHEBI:59789"/>
    </ligand>
</feature>
<dbReference type="InterPro" id="IPR023165">
    <property type="entry name" value="rRNA_Ade_diMease-like_C"/>
</dbReference>
<dbReference type="GO" id="GO:0034246">
    <property type="term" value="F:mitochondrial transcription factor activity"/>
    <property type="evidence" value="ECO:0007669"/>
    <property type="project" value="TreeGrafter"/>
</dbReference>
<evidence type="ECO:0000256" key="5">
    <source>
        <dbReference type="ARBA" id="ARBA00022679"/>
    </source>
</evidence>
<dbReference type="SUPFAM" id="SSF53335">
    <property type="entry name" value="S-adenosyl-L-methionine-dependent methyltransferases"/>
    <property type="match status" value="1"/>
</dbReference>